<accession>A0A1Z3CKM0</accession>
<dbReference type="RefSeq" id="WP_088337565.1">
    <property type="nucleotide sequence ID" value="NZ_CP021934.1"/>
</dbReference>
<dbReference type="EMBL" id="CP021934">
    <property type="protein sequence ID" value="ASC03422.1"/>
    <property type="molecule type" value="Genomic_DNA"/>
</dbReference>
<evidence type="ECO:0000313" key="1">
    <source>
        <dbReference type="EMBL" id="ASC03422.1"/>
    </source>
</evidence>
<evidence type="ECO:0000313" key="2">
    <source>
        <dbReference type="Proteomes" id="UP000196759"/>
    </source>
</evidence>
<dbReference type="Proteomes" id="UP000196759">
    <property type="component" value="Chromosome"/>
</dbReference>
<name>A0A1Z3CKM0_FUSNP</name>
<keyword evidence="2" id="KW-1185">Reference proteome</keyword>
<protein>
    <submittedName>
        <fullName evidence="1">Uncharacterized protein</fullName>
    </submittedName>
</protein>
<dbReference type="AlphaFoldDB" id="A0A1Z3CKM0"/>
<reference evidence="1 2" key="1">
    <citation type="submission" date="2017-06" db="EMBL/GenBank/DDBJ databases">
        <title>Draft genome sequence of Fusobacterium nucleatum subsp. polymorphum KCOM 1260 (=ChDC F218).</title>
        <authorList>
            <person name="Kook J.-K."/>
            <person name="Park S.-N."/>
            <person name="Lim Y.K."/>
            <person name="Roh H."/>
        </authorList>
    </citation>
    <scope>NUCLEOTIDE SEQUENCE [LARGE SCALE GENOMIC DNA]</scope>
    <source>
        <strain evidence="2">KCOM 1260 (ChDC F218)</strain>
    </source>
</reference>
<gene>
    <name evidence="1" type="ORF">CBG50_09060</name>
</gene>
<organism evidence="1 2">
    <name type="scientific">Fusobacterium nucleatum subsp. polymorphum</name>
    <name type="common">Fusobacterium polymorphum</name>
    <dbReference type="NCBI Taxonomy" id="76857"/>
    <lineage>
        <taxon>Bacteria</taxon>
        <taxon>Fusobacteriati</taxon>
        <taxon>Fusobacteriota</taxon>
        <taxon>Fusobacteriia</taxon>
        <taxon>Fusobacteriales</taxon>
        <taxon>Fusobacteriaceae</taxon>
        <taxon>Fusobacterium</taxon>
    </lineage>
</organism>
<proteinExistence type="predicted"/>
<sequence>MKKILFLLLMIFSLAGYSDLREWHPNGILQKDAVIKKKLSSDTDNMTDSKYNLEEKVEKNF</sequence>